<accession>A0A9P3G5M8</accession>
<evidence type="ECO:0000313" key="2">
    <source>
        <dbReference type="Proteomes" id="UP000703269"/>
    </source>
</evidence>
<name>A0A9P3G5M8_9APHY</name>
<evidence type="ECO:0008006" key="3">
    <source>
        <dbReference type="Google" id="ProtNLM"/>
    </source>
</evidence>
<keyword evidence="2" id="KW-1185">Reference proteome</keyword>
<comment type="caution">
    <text evidence="1">The sequence shown here is derived from an EMBL/GenBank/DDBJ whole genome shotgun (WGS) entry which is preliminary data.</text>
</comment>
<dbReference type="InterPro" id="IPR032675">
    <property type="entry name" value="LRR_dom_sf"/>
</dbReference>
<dbReference type="EMBL" id="BPQB01000008">
    <property type="protein sequence ID" value="GJE87949.1"/>
    <property type="molecule type" value="Genomic_DNA"/>
</dbReference>
<protein>
    <recommendedName>
        <fullName evidence="3">F-box domain-containing protein</fullName>
    </recommendedName>
</protein>
<dbReference type="Proteomes" id="UP000703269">
    <property type="component" value="Unassembled WGS sequence"/>
</dbReference>
<gene>
    <name evidence="1" type="ORF">PsYK624_040320</name>
</gene>
<proteinExistence type="predicted"/>
<dbReference type="Gene3D" id="3.80.10.10">
    <property type="entry name" value="Ribonuclease Inhibitor"/>
    <property type="match status" value="1"/>
</dbReference>
<evidence type="ECO:0000313" key="1">
    <source>
        <dbReference type="EMBL" id="GJE87949.1"/>
    </source>
</evidence>
<dbReference type="AlphaFoldDB" id="A0A9P3G5M8"/>
<sequence length="487" mass="53870">MSIARVCTRWRSVALDDHDMWTDVDLDTFGHDALALYRVINRTAPFNVVSSGWHESLPLFSDDTRAFVLFITADMSVSTPPSDALSFSKLEDLTITMLFDGRAPCHVVDYAVILERLLPQVSPRRLVLSGCRFVWGDKKYADLTELSITCGNFTDAGSSSNDVLSVCRMSPGLRSLKLALRHNYGAQPSTQNAARLPLIEPIAMQFLRSLTLEMPYSDIMYILQSVSLPQEGLEQLKIAISTEEDSVGDLQVFLKDLPIPCTFLHISSSLTLLAKVGITGISGSGRYASNNACSWELHVVRLGPRLPFIGLVGMLPRMPQLEELCLAIAPVSASLVPDSDHVAREEALEMSQPLARPGAAIKRLVLVGFDAKRINVVQQRLLALKSAAADCVLQELVLTETYTMFPWRWNQETLGLILPLGRALADIPSFRKLTLALGDVHSFSRCISREDVVQALRDCGIAHVEHDSRAPWLPKVISLVRDDAHWV</sequence>
<organism evidence="1 2">
    <name type="scientific">Phanerochaete sordida</name>
    <dbReference type="NCBI Taxonomy" id="48140"/>
    <lineage>
        <taxon>Eukaryota</taxon>
        <taxon>Fungi</taxon>
        <taxon>Dikarya</taxon>
        <taxon>Basidiomycota</taxon>
        <taxon>Agaricomycotina</taxon>
        <taxon>Agaricomycetes</taxon>
        <taxon>Polyporales</taxon>
        <taxon>Phanerochaetaceae</taxon>
        <taxon>Phanerochaete</taxon>
    </lineage>
</organism>
<reference evidence="1 2" key="1">
    <citation type="submission" date="2021-08" db="EMBL/GenBank/DDBJ databases">
        <title>Draft Genome Sequence of Phanerochaete sordida strain YK-624.</title>
        <authorList>
            <person name="Mori T."/>
            <person name="Dohra H."/>
            <person name="Suzuki T."/>
            <person name="Kawagishi H."/>
            <person name="Hirai H."/>
        </authorList>
    </citation>
    <scope>NUCLEOTIDE SEQUENCE [LARGE SCALE GENOMIC DNA]</scope>
    <source>
        <strain evidence="1 2">YK-624</strain>
    </source>
</reference>